<dbReference type="SMART" id="SM00257">
    <property type="entry name" value="LysM"/>
    <property type="match status" value="3"/>
</dbReference>
<evidence type="ECO:0000313" key="12">
    <source>
        <dbReference type="Proteomes" id="UP000249134"/>
    </source>
</evidence>
<dbReference type="Gene3D" id="3.10.350.10">
    <property type="entry name" value="LysM domain"/>
    <property type="match status" value="3"/>
</dbReference>
<dbReference type="GO" id="GO:0008234">
    <property type="term" value="F:cysteine-type peptidase activity"/>
    <property type="evidence" value="ECO:0007669"/>
    <property type="project" value="UniProtKB-KW"/>
</dbReference>
<evidence type="ECO:0000256" key="5">
    <source>
        <dbReference type="ARBA" id="ARBA00022801"/>
    </source>
</evidence>
<evidence type="ECO:0000256" key="3">
    <source>
        <dbReference type="ARBA" id="ARBA00022729"/>
    </source>
</evidence>
<evidence type="ECO:0000256" key="8">
    <source>
        <dbReference type="SAM" id="SignalP"/>
    </source>
</evidence>
<gene>
    <name evidence="11" type="primary">lytF</name>
    <name evidence="11" type="ORF">NCTC4824_03849</name>
</gene>
<dbReference type="Proteomes" id="UP000249134">
    <property type="component" value="Chromosome 1"/>
</dbReference>
<dbReference type="InterPro" id="IPR038765">
    <property type="entry name" value="Papain-like_cys_pep_sf"/>
</dbReference>
<accession>A0A2X4WIM1</accession>
<evidence type="ECO:0000256" key="7">
    <source>
        <dbReference type="SAM" id="MobiDB-lite"/>
    </source>
</evidence>
<dbReference type="PANTHER" id="PTHR47053">
    <property type="entry name" value="MUREIN DD-ENDOPEPTIDASE MEPH-RELATED"/>
    <property type="match status" value="1"/>
</dbReference>
<dbReference type="InterPro" id="IPR036779">
    <property type="entry name" value="LysM_dom_sf"/>
</dbReference>
<proteinExistence type="inferred from homology"/>
<dbReference type="Gene3D" id="3.90.1720.10">
    <property type="entry name" value="endopeptidase domain like (from Nostoc punctiforme)"/>
    <property type="match status" value="1"/>
</dbReference>
<dbReference type="EMBL" id="LS483476">
    <property type="protein sequence ID" value="SQI62971.1"/>
    <property type="molecule type" value="Genomic_DNA"/>
</dbReference>
<evidence type="ECO:0000256" key="6">
    <source>
        <dbReference type="ARBA" id="ARBA00022807"/>
    </source>
</evidence>
<dbReference type="SUPFAM" id="SSF54001">
    <property type="entry name" value="Cysteine proteinases"/>
    <property type="match status" value="1"/>
</dbReference>
<feature type="region of interest" description="Disordered" evidence="7">
    <location>
        <begin position="72"/>
        <end position="92"/>
    </location>
</feature>
<sequence length="358" mass="38524">MRKKFVGAATAVIIASSFAGVASASTHEVKSGDSLWKIASKYNTSVSQVKALNNLSSDLIYPKQVLFVTTPTTQKPSDNKQETPPVQNTKPATANTYTVVSGDSLSKIAARHNISLANLRKWNNLSSDLIYPGQVFKVSATASGSTSAPTQPSTPNSNQTSSPQTNADTYKIVSGDTLGKIARQYGTTVANIKKWNNLSSDLIFVGQTLNLKAGASTPPASTTKPNNTNTSNNTSNNVSGTSSVVEIAKSAVGTKYVWGGSTLSGFDCSGFIYYAFNQSGKKMNRLSAEGYFNRSYYVNKPEVGDLVFFENTYKKGISHLGIYVGNNQFIHAGSNGVEISSLSNSYWKSKFDSYKRFY</sequence>
<dbReference type="PROSITE" id="PS51935">
    <property type="entry name" value="NLPC_P60"/>
    <property type="match status" value="1"/>
</dbReference>
<keyword evidence="5 11" id="KW-0378">Hydrolase</keyword>
<evidence type="ECO:0000259" key="10">
    <source>
        <dbReference type="PROSITE" id="PS51935"/>
    </source>
</evidence>
<organism evidence="11 12">
    <name type="scientific">Lederbergia lenta</name>
    <name type="common">Bacillus lentus</name>
    <dbReference type="NCBI Taxonomy" id="1467"/>
    <lineage>
        <taxon>Bacteria</taxon>
        <taxon>Bacillati</taxon>
        <taxon>Bacillota</taxon>
        <taxon>Bacilli</taxon>
        <taxon>Bacillales</taxon>
        <taxon>Bacillaceae</taxon>
        <taxon>Lederbergia</taxon>
    </lineage>
</organism>
<feature type="chain" id="PRO_5015959798" evidence="8">
    <location>
        <begin position="25"/>
        <end position="358"/>
    </location>
</feature>
<evidence type="ECO:0000256" key="4">
    <source>
        <dbReference type="ARBA" id="ARBA00022737"/>
    </source>
</evidence>
<feature type="domain" description="NlpC/P60" evidence="10">
    <location>
        <begin position="238"/>
        <end position="358"/>
    </location>
</feature>
<dbReference type="Pfam" id="PF00877">
    <property type="entry name" value="NLPC_P60"/>
    <property type="match status" value="1"/>
</dbReference>
<keyword evidence="4" id="KW-0677">Repeat</keyword>
<dbReference type="GO" id="GO:0006508">
    <property type="term" value="P:proteolysis"/>
    <property type="evidence" value="ECO:0007669"/>
    <property type="project" value="UniProtKB-KW"/>
</dbReference>
<keyword evidence="2" id="KW-0645">Protease</keyword>
<evidence type="ECO:0000259" key="9">
    <source>
        <dbReference type="PROSITE" id="PS51782"/>
    </source>
</evidence>
<reference evidence="11 12" key="1">
    <citation type="submission" date="2018-06" db="EMBL/GenBank/DDBJ databases">
        <authorList>
            <consortium name="Pathogen Informatics"/>
            <person name="Doyle S."/>
        </authorList>
    </citation>
    <scope>NUCLEOTIDE SEQUENCE [LARGE SCALE GENOMIC DNA]</scope>
    <source>
        <strain evidence="11 12">NCTC4824</strain>
    </source>
</reference>
<dbReference type="CDD" id="cd00118">
    <property type="entry name" value="LysM"/>
    <property type="match status" value="3"/>
</dbReference>
<dbReference type="InterPro" id="IPR000064">
    <property type="entry name" value="NLP_P60_dom"/>
</dbReference>
<dbReference type="PANTHER" id="PTHR47053:SF1">
    <property type="entry name" value="MUREIN DD-ENDOPEPTIDASE MEPH-RELATED"/>
    <property type="match status" value="1"/>
</dbReference>
<evidence type="ECO:0000256" key="1">
    <source>
        <dbReference type="ARBA" id="ARBA00007074"/>
    </source>
</evidence>
<feature type="region of interest" description="Disordered" evidence="7">
    <location>
        <begin position="214"/>
        <end position="239"/>
    </location>
</feature>
<keyword evidence="12" id="KW-1185">Reference proteome</keyword>
<feature type="compositionally biased region" description="Low complexity" evidence="7">
    <location>
        <begin position="142"/>
        <end position="166"/>
    </location>
</feature>
<evidence type="ECO:0000256" key="2">
    <source>
        <dbReference type="ARBA" id="ARBA00022670"/>
    </source>
</evidence>
<dbReference type="PROSITE" id="PS51782">
    <property type="entry name" value="LYSM"/>
    <property type="match status" value="3"/>
</dbReference>
<dbReference type="Pfam" id="PF01476">
    <property type="entry name" value="LysM"/>
    <property type="match status" value="3"/>
</dbReference>
<keyword evidence="3 8" id="KW-0732">Signal</keyword>
<protein>
    <submittedName>
        <fullName evidence="11">Endopeptidase LytF</fullName>
        <ecNumber evidence="11">3.4.-.-</ecNumber>
    </submittedName>
</protein>
<feature type="signal peptide" evidence="8">
    <location>
        <begin position="1"/>
        <end position="24"/>
    </location>
</feature>
<dbReference type="InterPro" id="IPR051202">
    <property type="entry name" value="Peptidase_C40"/>
</dbReference>
<dbReference type="SUPFAM" id="SSF54106">
    <property type="entry name" value="LysM domain"/>
    <property type="match status" value="3"/>
</dbReference>
<comment type="similarity">
    <text evidence="1">Belongs to the peptidase C40 family.</text>
</comment>
<dbReference type="RefSeq" id="WP_066144085.1">
    <property type="nucleotide sequence ID" value="NZ_CBCSGM010000004.1"/>
</dbReference>
<evidence type="ECO:0000313" key="11">
    <source>
        <dbReference type="EMBL" id="SQI62971.1"/>
    </source>
</evidence>
<feature type="domain" description="LysM" evidence="9">
    <location>
        <begin position="168"/>
        <end position="211"/>
    </location>
</feature>
<dbReference type="KEGG" id="blen:NCTC4824_03849"/>
<feature type="domain" description="LysM" evidence="9">
    <location>
        <begin position="95"/>
        <end position="138"/>
    </location>
</feature>
<dbReference type="EC" id="3.4.-.-" evidence="11"/>
<dbReference type="InterPro" id="IPR018392">
    <property type="entry name" value="LysM"/>
</dbReference>
<keyword evidence="6" id="KW-0788">Thiol protease</keyword>
<dbReference type="STRING" id="1348624.GCA_001591545_03085"/>
<feature type="domain" description="LysM" evidence="9">
    <location>
        <begin position="25"/>
        <end position="68"/>
    </location>
</feature>
<dbReference type="AlphaFoldDB" id="A0A2X4WIM1"/>
<feature type="region of interest" description="Disordered" evidence="7">
    <location>
        <begin position="142"/>
        <end position="168"/>
    </location>
</feature>
<name>A0A2X4WIM1_LEDLE</name>